<sequence>MQCFVVQSDEIEGRLDVFYYQPEFIELERKIKKHSSKTLGDFIINISSGATPEKDESEKYYTVSSENGVPFLRVQNVTESGLNLEDCKYINFDTHNGMLKRSQVKEGYLLTKITGVGRMAISSVAPKGFEGNINQHLVAIKTDGYQTSEVLAAFLNSDIGERLAFRRSTGGTRPALDYQALKTIPVIFKPGIVDIMQSAYAQKKQMEAEAQGLLTSFDELFLEHIGLKLPEVKQTKIFVIDSDELEGALNAERYANRFKLDHSFKWVTVGNIGSINRETFVPSRTNADIEYSLIRIDDLDSNPSLAVLRHVRGKDINGTALKVNPYDVLIARLVPTIENKKFVLAPESDKPLIASTEFIDLRCNSENNPLFVLALLKTDFYRHVMIQKSRGATPSRRRLSHEDFTKLPLPKIALEIQNKIADEVKRRISEAERLRAEANKIIEEAKKKVEEMILGD</sequence>
<gene>
    <name evidence="4" type="ORF">A2W05_03680</name>
</gene>
<evidence type="ECO:0000256" key="3">
    <source>
        <dbReference type="SAM" id="Coils"/>
    </source>
</evidence>
<keyword evidence="1" id="KW-0680">Restriction system</keyword>
<dbReference type="GO" id="GO:0003677">
    <property type="term" value="F:DNA binding"/>
    <property type="evidence" value="ECO:0007669"/>
    <property type="project" value="UniProtKB-KW"/>
</dbReference>
<name>A0A1F7RYT8_9BACT</name>
<evidence type="ECO:0000256" key="2">
    <source>
        <dbReference type="ARBA" id="ARBA00023125"/>
    </source>
</evidence>
<keyword evidence="3" id="KW-0175">Coiled coil</keyword>
<organism evidence="4 5">
    <name type="scientific">Candidatus Schekmanbacteria bacterium RBG_16_38_10</name>
    <dbReference type="NCBI Taxonomy" id="1817879"/>
    <lineage>
        <taxon>Bacteria</taxon>
        <taxon>Candidatus Schekmaniibacteriota</taxon>
    </lineage>
</organism>
<dbReference type="PANTHER" id="PTHR43140:SF1">
    <property type="entry name" value="TYPE I RESTRICTION ENZYME ECOKI SPECIFICITY SUBUNIT"/>
    <property type="match status" value="1"/>
</dbReference>
<comment type="caution">
    <text evidence="4">The sequence shown here is derived from an EMBL/GenBank/DDBJ whole genome shotgun (WGS) entry which is preliminary data.</text>
</comment>
<dbReference type="PANTHER" id="PTHR43140">
    <property type="entry name" value="TYPE-1 RESTRICTION ENZYME ECOKI SPECIFICITY PROTEIN"/>
    <property type="match status" value="1"/>
</dbReference>
<evidence type="ECO:0000256" key="1">
    <source>
        <dbReference type="ARBA" id="ARBA00022747"/>
    </source>
</evidence>
<reference evidence="4 5" key="1">
    <citation type="journal article" date="2016" name="Nat. Commun.">
        <title>Thousands of microbial genomes shed light on interconnected biogeochemical processes in an aquifer system.</title>
        <authorList>
            <person name="Anantharaman K."/>
            <person name="Brown C.T."/>
            <person name="Hug L.A."/>
            <person name="Sharon I."/>
            <person name="Castelle C.J."/>
            <person name="Probst A.J."/>
            <person name="Thomas B.C."/>
            <person name="Singh A."/>
            <person name="Wilkins M.J."/>
            <person name="Karaoz U."/>
            <person name="Brodie E.L."/>
            <person name="Williams K.H."/>
            <person name="Hubbard S.S."/>
            <person name="Banfield J.F."/>
        </authorList>
    </citation>
    <scope>NUCLEOTIDE SEQUENCE [LARGE SCALE GENOMIC DNA]</scope>
</reference>
<keyword evidence="2" id="KW-0238">DNA-binding</keyword>
<proteinExistence type="predicted"/>
<evidence type="ECO:0000313" key="4">
    <source>
        <dbReference type="EMBL" id="OGL46735.1"/>
    </source>
</evidence>
<feature type="coiled-coil region" evidence="3">
    <location>
        <begin position="414"/>
        <end position="451"/>
    </location>
</feature>
<dbReference type="InterPro" id="IPR051212">
    <property type="entry name" value="Type-I_RE_S_subunit"/>
</dbReference>
<protein>
    <recommendedName>
        <fullName evidence="6">Type I restriction modification DNA specificity domain-containing protein</fullName>
    </recommendedName>
</protein>
<dbReference type="Gene3D" id="3.90.220.20">
    <property type="entry name" value="DNA methylase specificity domains"/>
    <property type="match status" value="2"/>
</dbReference>
<dbReference type="InterPro" id="IPR044946">
    <property type="entry name" value="Restrct_endonuc_typeI_TRD_sf"/>
</dbReference>
<dbReference type="EMBL" id="MGDE01000075">
    <property type="protein sequence ID" value="OGL46735.1"/>
    <property type="molecule type" value="Genomic_DNA"/>
</dbReference>
<dbReference type="GO" id="GO:0009307">
    <property type="term" value="P:DNA restriction-modification system"/>
    <property type="evidence" value="ECO:0007669"/>
    <property type="project" value="UniProtKB-KW"/>
</dbReference>
<accession>A0A1F7RYT8</accession>
<evidence type="ECO:0000313" key="5">
    <source>
        <dbReference type="Proteomes" id="UP000178797"/>
    </source>
</evidence>
<evidence type="ECO:0008006" key="6">
    <source>
        <dbReference type="Google" id="ProtNLM"/>
    </source>
</evidence>
<dbReference type="Proteomes" id="UP000178797">
    <property type="component" value="Unassembled WGS sequence"/>
</dbReference>
<dbReference type="SUPFAM" id="SSF116734">
    <property type="entry name" value="DNA methylase specificity domain"/>
    <property type="match status" value="2"/>
</dbReference>
<dbReference type="AlphaFoldDB" id="A0A1F7RYT8"/>